<dbReference type="Gene3D" id="3.40.50.150">
    <property type="entry name" value="Vaccinia Virus protein VP39"/>
    <property type="match status" value="1"/>
</dbReference>
<keyword evidence="1" id="KW-0472">Membrane</keyword>
<organism evidence="3">
    <name type="scientific">uncultured bacterium</name>
    <name type="common">gcode 4</name>
    <dbReference type="NCBI Taxonomy" id="1234023"/>
    <lineage>
        <taxon>Bacteria</taxon>
        <taxon>environmental samples</taxon>
    </lineage>
</organism>
<dbReference type="AlphaFoldDB" id="K1ZI77"/>
<comment type="caution">
    <text evidence="3">The sequence shown here is derived from an EMBL/GenBank/DDBJ whole genome shotgun (WGS) entry which is preliminary data.</text>
</comment>
<accession>K1ZI77</accession>
<evidence type="ECO:0000256" key="1">
    <source>
        <dbReference type="SAM" id="Phobius"/>
    </source>
</evidence>
<feature type="transmembrane region" description="Helical" evidence="1">
    <location>
        <begin position="177"/>
        <end position="198"/>
    </location>
</feature>
<evidence type="ECO:0000313" key="3">
    <source>
        <dbReference type="EMBL" id="EKD44108.1"/>
    </source>
</evidence>
<name>K1ZI77_9BACT</name>
<dbReference type="Pfam" id="PF08241">
    <property type="entry name" value="Methyltransf_11"/>
    <property type="match status" value="1"/>
</dbReference>
<evidence type="ECO:0000259" key="2">
    <source>
        <dbReference type="Pfam" id="PF08241"/>
    </source>
</evidence>
<dbReference type="EMBL" id="AMFJ01028967">
    <property type="protein sequence ID" value="EKD44108.1"/>
    <property type="molecule type" value="Genomic_DNA"/>
</dbReference>
<sequence length="228" mass="27142">MKKENIFDATYFLIKNEENILNKFLLNFDKWESVLDLGAWSQPYRKAIESASIQYSSVDIAWEQDYKLNLNTDLLPFKDQSIDGVTFFQTLEHLSEPYHALDEAFRVLKSGGYTFISTPFLFALHGIPHDFYRYTEYFYHHVAEKYDLEIVSISSGVKWLGTIIYLFNHFVDYFSFFWPWRILISLPICLWNILIWILEKINPLIPKTLRFSLSERLASDYVVIFRKK</sequence>
<gene>
    <name evidence="3" type="ORF">ACD_71C00236G0008</name>
</gene>
<dbReference type="GO" id="GO:0008757">
    <property type="term" value="F:S-adenosylmethionine-dependent methyltransferase activity"/>
    <property type="evidence" value="ECO:0007669"/>
    <property type="project" value="InterPro"/>
</dbReference>
<protein>
    <submittedName>
        <fullName evidence="3">Methyltransferase type 11</fullName>
    </submittedName>
</protein>
<keyword evidence="3" id="KW-0489">Methyltransferase</keyword>
<dbReference type="GO" id="GO:0032259">
    <property type="term" value="P:methylation"/>
    <property type="evidence" value="ECO:0007669"/>
    <property type="project" value="UniProtKB-KW"/>
</dbReference>
<keyword evidence="3" id="KW-0808">Transferase</keyword>
<dbReference type="InterPro" id="IPR029063">
    <property type="entry name" value="SAM-dependent_MTases_sf"/>
</dbReference>
<reference evidence="3" key="1">
    <citation type="journal article" date="2012" name="Science">
        <title>Fermentation, hydrogen, and sulfur metabolism in multiple uncultivated bacterial phyla.</title>
        <authorList>
            <person name="Wrighton K.C."/>
            <person name="Thomas B.C."/>
            <person name="Sharon I."/>
            <person name="Miller C.S."/>
            <person name="Castelle C.J."/>
            <person name="VerBerkmoes N.C."/>
            <person name="Wilkins M.J."/>
            <person name="Hettich R.L."/>
            <person name="Lipton M.S."/>
            <person name="Williams K.H."/>
            <person name="Long P.E."/>
            <person name="Banfield J.F."/>
        </authorList>
    </citation>
    <scope>NUCLEOTIDE SEQUENCE [LARGE SCALE GENOMIC DNA]</scope>
</reference>
<keyword evidence="1" id="KW-0812">Transmembrane</keyword>
<feature type="domain" description="Methyltransferase type 11" evidence="2">
    <location>
        <begin position="72"/>
        <end position="116"/>
    </location>
</feature>
<dbReference type="SUPFAM" id="SSF53335">
    <property type="entry name" value="S-adenosyl-L-methionine-dependent methyltransferases"/>
    <property type="match status" value="1"/>
</dbReference>
<dbReference type="InterPro" id="IPR013216">
    <property type="entry name" value="Methyltransf_11"/>
</dbReference>
<proteinExistence type="predicted"/>
<keyword evidence="1" id="KW-1133">Transmembrane helix</keyword>